<feature type="compositionally biased region" description="Acidic residues" evidence="1">
    <location>
        <begin position="720"/>
        <end position="744"/>
    </location>
</feature>
<proteinExistence type="predicted"/>
<protein>
    <recommendedName>
        <fullName evidence="4">Glycosyl transferase 64 domain-containing protein</fullName>
    </recommendedName>
</protein>
<reference evidence="3" key="1">
    <citation type="submission" date="2021-01" db="EMBL/GenBank/DDBJ databases">
        <authorList>
            <person name="Corre E."/>
            <person name="Pelletier E."/>
            <person name="Niang G."/>
            <person name="Scheremetjew M."/>
            <person name="Finn R."/>
            <person name="Kale V."/>
            <person name="Holt S."/>
            <person name="Cochrane G."/>
            <person name="Meng A."/>
            <person name="Brown T."/>
            <person name="Cohen L."/>
        </authorList>
    </citation>
    <scope>NUCLEOTIDE SEQUENCE</scope>
    <source>
        <strain evidence="3">MM31A-1</strain>
    </source>
</reference>
<dbReference type="AlphaFoldDB" id="A0A7S3VFB4"/>
<accession>A0A7S3VFB4</accession>
<keyword evidence="2" id="KW-0732">Signal</keyword>
<evidence type="ECO:0000256" key="2">
    <source>
        <dbReference type="SAM" id="SignalP"/>
    </source>
</evidence>
<dbReference type="EMBL" id="HBIO01028311">
    <property type="protein sequence ID" value="CAE0476886.1"/>
    <property type="molecule type" value="Transcribed_RNA"/>
</dbReference>
<organism evidence="3">
    <name type="scientific">Chaetoceros debilis</name>
    <dbReference type="NCBI Taxonomy" id="122233"/>
    <lineage>
        <taxon>Eukaryota</taxon>
        <taxon>Sar</taxon>
        <taxon>Stramenopiles</taxon>
        <taxon>Ochrophyta</taxon>
        <taxon>Bacillariophyta</taxon>
        <taxon>Coscinodiscophyceae</taxon>
        <taxon>Chaetocerotophycidae</taxon>
        <taxon>Chaetocerotales</taxon>
        <taxon>Chaetocerotaceae</taxon>
        <taxon>Chaetoceros</taxon>
    </lineage>
</organism>
<feature type="compositionally biased region" description="Basic and acidic residues" evidence="1">
    <location>
        <begin position="745"/>
        <end position="759"/>
    </location>
</feature>
<evidence type="ECO:0008006" key="4">
    <source>
        <dbReference type="Google" id="ProtNLM"/>
    </source>
</evidence>
<feature type="region of interest" description="Disordered" evidence="1">
    <location>
        <begin position="20"/>
        <end position="42"/>
    </location>
</feature>
<feature type="chain" id="PRO_5030573185" description="Glycosyl transferase 64 domain-containing protein" evidence="2">
    <location>
        <begin position="22"/>
        <end position="789"/>
    </location>
</feature>
<name>A0A7S3VFB4_9STRA</name>
<feature type="signal peptide" evidence="2">
    <location>
        <begin position="1"/>
        <end position="21"/>
    </location>
</feature>
<evidence type="ECO:0000313" key="3">
    <source>
        <dbReference type="EMBL" id="CAE0476886.1"/>
    </source>
</evidence>
<feature type="compositionally biased region" description="Acidic residues" evidence="1">
    <location>
        <begin position="760"/>
        <end position="771"/>
    </location>
</feature>
<feature type="region of interest" description="Disordered" evidence="1">
    <location>
        <begin position="715"/>
        <end position="789"/>
    </location>
</feature>
<sequence length="789" mass="90563">MKIHLLVAALLATIISSGTSAASTGGVNNANTEQSNEDPLGLRQLPQDESFAACILIMDDNHRLIEWLAYHYHTMPLRRVIVMIDPRSKTSPLPVLNRWEKYMKMDLWSDNDLFTVEELKDRADKEMIKNHRSRQRAFNVKCLTTLKEEGAKWTLMTDVDEYTRINPRALDSSEGIYQTDIAPMQLSEPGSILKMLNKGVDLNDERLHAQEWKACIPVSRVQLSGTESSDEEVNNKFPKELEPTILAKDFDTFRWRYSGVDTITAKDGVLPGKTFIDVSSIPDSEMWRLIGDPHRPIDKLCKGGNVWLNTNETMFVADHILGTLESYSLRDDSRFFDRVLTWQQRKEVGGLTDLHDELRPWLSGFIDTMGIGESRRLLANVGQLQAQTHALPRCSINFFGLPRSFKSMALPSIVKNILLPNARYNCDIVVHYYNMQFDEGGRFNRGGEIDADAVQALKEVSKVIAANAGKSPPSVIIKSETKEEFEEKYGDLVKKYKTAKDVDTGKPKYFPWKETSYSVKTNVIDNIAMQWNSIQSAWQLMEEHSKVHGFEYERVAFFRTDSFYALPVDIFQVDKDTFDYNNRYAVIPAFARYPVNDRMMYGPYEAVKIWATERFQRIDHYIESSEIKGYGMHQERYIANGILPAIREETGYEVVENIDICFYRTRAADSVIISDCSDPIGGSARGIQEIDQVQLVQNLVDRDCLEFPTGDRFVELRCPEEEEEEEEEDKEEVQDEEEAQDEEEVRQKHDEEEAQGKQGEEDDEDEEEEQEKQEKRGEVEGNLVVSKIK</sequence>
<evidence type="ECO:0000256" key="1">
    <source>
        <dbReference type="SAM" id="MobiDB-lite"/>
    </source>
</evidence>
<gene>
    <name evidence="3" type="ORF">CDEB00056_LOCUS21739</name>
</gene>